<name>A0A7M7KLH8_VARDE</name>
<dbReference type="RefSeq" id="XP_022668551.1">
    <property type="nucleotide sequence ID" value="XM_022812816.1"/>
</dbReference>
<dbReference type="Proteomes" id="UP000594260">
    <property type="component" value="Unplaced"/>
</dbReference>
<reference evidence="1" key="1">
    <citation type="submission" date="2021-01" db="UniProtKB">
        <authorList>
            <consortium name="EnsemblMetazoa"/>
        </authorList>
    </citation>
    <scope>IDENTIFICATION</scope>
</reference>
<sequence length="134" mass="15032">MFFFPANTSVFLVRFSPSVTCMDTGIWRKRDTMIEGFTDVGYLSMLQDGNLRQISSRLDNSFASFKGYGSSLRLAVSSTIDWVAAAAVCQSSVSHSLSQREGVLRTMKSFQRNNEIPKYYDTEEAACLPLLFLT</sequence>
<dbReference type="GeneID" id="111253437"/>
<organism evidence="1 2">
    <name type="scientific">Varroa destructor</name>
    <name type="common">Honeybee mite</name>
    <dbReference type="NCBI Taxonomy" id="109461"/>
    <lineage>
        <taxon>Eukaryota</taxon>
        <taxon>Metazoa</taxon>
        <taxon>Ecdysozoa</taxon>
        <taxon>Arthropoda</taxon>
        <taxon>Chelicerata</taxon>
        <taxon>Arachnida</taxon>
        <taxon>Acari</taxon>
        <taxon>Parasitiformes</taxon>
        <taxon>Mesostigmata</taxon>
        <taxon>Gamasina</taxon>
        <taxon>Dermanyssoidea</taxon>
        <taxon>Varroidae</taxon>
        <taxon>Varroa</taxon>
    </lineage>
</organism>
<evidence type="ECO:0000313" key="1">
    <source>
        <dbReference type="EnsemblMetazoa" id="XP_022668551"/>
    </source>
</evidence>
<accession>A0A7M7KLH8</accession>
<dbReference type="AlphaFoldDB" id="A0A7M7KLH8"/>
<protein>
    <submittedName>
        <fullName evidence="1">Uncharacterized protein</fullName>
    </submittedName>
</protein>
<keyword evidence="2" id="KW-1185">Reference proteome</keyword>
<proteinExistence type="predicted"/>
<evidence type="ECO:0000313" key="2">
    <source>
        <dbReference type="Proteomes" id="UP000594260"/>
    </source>
</evidence>
<dbReference type="EnsemblMetazoa" id="XM_022812816">
    <property type="protein sequence ID" value="XP_022668551"/>
    <property type="gene ID" value="LOC111253437"/>
</dbReference>